<protein>
    <submittedName>
        <fullName evidence="1">Uncharacterized protein</fullName>
    </submittedName>
</protein>
<dbReference type="EMBL" id="OC915829">
    <property type="protein sequence ID" value="CAD7642122.1"/>
    <property type="molecule type" value="Genomic_DNA"/>
</dbReference>
<keyword evidence="2" id="KW-1185">Reference proteome</keyword>
<reference evidence="1" key="1">
    <citation type="submission" date="2020-11" db="EMBL/GenBank/DDBJ databases">
        <authorList>
            <person name="Tran Van P."/>
        </authorList>
    </citation>
    <scope>NUCLEOTIDE SEQUENCE</scope>
</reference>
<evidence type="ECO:0000313" key="2">
    <source>
        <dbReference type="Proteomes" id="UP000728032"/>
    </source>
</evidence>
<proteinExistence type="predicted"/>
<dbReference type="EMBL" id="CAJPVJ010001004">
    <property type="protein sequence ID" value="CAG2163864.1"/>
    <property type="molecule type" value="Genomic_DNA"/>
</dbReference>
<evidence type="ECO:0000313" key="1">
    <source>
        <dbReference type="EMBL" id="CAD7642122.1"/>
    </source>
</evidence>
<organism evidence="1">
    <name type="scientific">Oppiella nova</name>
    <dbReference type="NCBI Taxonomy" id="334625"/>
    <lineage>
        <taxon>Eukaryota</taxon>
        <taxon>Metazoa</taxon>
        <taxon>Ecdysozoa</taxon>
        <taxon>Arthropoda</taxon>
        <taxon>Chelicerata</taxon>
        <taxon>Arachnida</taxon>
        <taxon>Acari</taxon>
        <taxon>Acariformes</taxon>
        <taxon>Sarcoptiformes</taxon>
        <taxon>Oribatida</taxon>
        <taxon>Brachypylina</taxon>
        <taxon>Oppioidea</taxon>
        <taxon>Oppiidae</taxon>
        <taxon>Oppiella</taxon>
    </lineage>
</organism>
<gene>
    <name evidence="1" type="ORF">ONB1V03_LOCUS3426</name>
</gene>
<sequence>MNSMTNDETAPPMKAIRRPTRQLSVRFLSMRRFVRLNHTISHNTIDMKWMTLTTVNTDSVSPRKWGANDESIHELITYVSNRKYSKQRLTSTNGATDL</sequence>
<accession>A0A7R9LI78</accession>
<dbReference type="AlphaFoldDB" id="A0A7R9LI78"/>
<dbReference type="Proteomes" id="UP000728032">
    <property type="component" value="Unassembled WGS sequence"/>
</dbReference>
<name>A0A7R9LI78_9ACAR</name>